<organism evidence="2 3">
    <name type="scientific">Paracoccus alkenifer</name>
    <dbReference type="NCBI Taxonomy" id="65735"/>
    <lineage>
        <taxon>Bacteria</taxon>
        <taxon>Pseudomonadati</taxon>
        <taxon>Pseudomonadota</taxon>
        <taxon>Alphaproteobacteria</taxon>
        <taxon>Rhodobacterales</taxon>
        <taxon>Paracoccaceae</taxon>
        <taxon>Paracoccus</taxon>
    </lineage>
</organism>
<dbReference type="OrthoDB" id="5738806at2"/>
<gene>
    <name evidence="2" type="ORF">SAMN04488075_2113</name>
</gene>
<sequence>MSRSLVPSPSTPVVLTANRLRDGLSVWMTPCGWGTDPRAAVLFEDAQAADAALAAAEAQPGVVVGPYLTQSGRDADGLPVPVHFREAFRQSGPSVETSAPHFSQSHETHEAAHV</sequence>
<dbReference type="STRING" id="65735.SAMN04488075_2113"/>
<name>A0A1H6MKC8_9RHOB</name>
<feature type="region of interest" description="Disordered" evidence="1">
    <location>
        <begin position="89"/>
        <end position="114"/>
    </location>
</feature>
<dbReference type="AlphaFoldDB" id="A0A1H6MKC8"/>
<reference evidence="3" key="1">
    <citation type="submission" date="2016-10" db="EMBL/GenBank/DDBJ databases">
        <authorList>
            <person name="Varghese N."/>
            <person name="Submissions S."/>
        </authorList>
    </citation>
    <scope>NUCLEOTIDE SEQUENCE [LARGE SCALE GENOMIC DNA]</scope>
    <source>
        <strain evidence="3">DSM 11593</strain>
    </source>
</reference>
<dbReference type="Proteomes" id="UP000199125">
    <property type="component" value="Unassembled WGS sequence"/>
</dbReference>
<evidence type="ECO:0000313" key="3">
    <source>
        <dbReference type="Proteomes" id="UP000199125"/>
    </source>
</evidence>
<feature type="compositionally biased region" description="Polar residues" evidence="1">
    <location>
        <begin position="91"/>
        <end position="103"/>
    </location>
</feature>
<dbReference type="InterPro" id="IPR021270">
    <property type="entry name" value="DUF2849"/>
</dbReference>
<dbReference type="Pfam" id="PF11011">
    <property type="entry name" value="DUF2849"/>
    <property type="match status" value="1"/>
</dbReference>
<evidence type="ECO:0008006" key="4">
    <source>
        <dbReference type="Google" id="ProtNLM"/>
    </source>
</evidence>
<evidence type="ECO:0000256" key="1">
    <source>
        <dbReference type="SAM" id="MobiDB-lite"/>
    </source>
</evidence>
<dbReference type="EMBL" id="FNXG01000003">
    <property type="protein sequence ID" value="SEH98934.1"/>
    <property type="molecule type" value="Genomic_DNA"/>
</dbReference>
<protein>
    <recommendedName>
        <fullName evidence="4">DUF2849 domain-containing protein</fullName>
    </recommendedName>
</protein>
<dbReference type="RefSeq" id="WP_090848029.1">
    <property type="nucleotide sequence ID" value="NZ_FNXG01000003.1"/>
</dbReference>
<accession>A0A1H6MKC8</accession>
<keyword evidence="3" id="KW-1185">Reference proteome</keyword>
<evidence type="ECO:0000313" key="2">
    <source>
        <dbReference type="EMBL" id="SEH98934.1"/>
    </source>
</evidence>
<feature type="compositionally biased region" description="Basic and acidic residues" evidence="1">
    <location>
        <begin position="104"/>
        <end position="114"/>
    </location>
</feature>
<proteinExistence type="predicted"/>